<dbReference type="EMBL" id="QXIR01000022">
    <property type="protein sequence ID" value="RIW31359.1"/>
    <property type="molecule type" value="Genomic_DNA"/>
</dbReference>
<keyword evidence="3" id="KW-1185">Reference proteome</keyword>
<name>A0A3A1QYS9_9BACI</name>
<keyword evidence="1" id="KW-1133">Transmembrane helix</keyword>
<accession>A0A3A1QYS9</accession>
<evidence type="ECO:0000256" key="1">
    <source>
        <dbReference type="SAM" id="Phobius"/>
    </source>
</evidence>
<dbReference type="Proteomes" id="UP000265801">
    <property type="component" value="Unassembled WGS sequence"/>
</dbReference>
<dbReference type="AlphaFoldDB" id="A0A3A1QYS9"/>
<reference evidence="2 3" key="1">
    <citation type="submission" date="2018-09" db="EMBL/GenBank/DDBJ databases">
        <title>Bacillus saliacetes sp. nov., isolated from Thai shrimp paste (Ka-pi).</title>
        <authorList>
            <person name="Daroonpunt R."/>
            <person name="Tanasupawat S."/>
            <person name="Yiamsombut S."/>
        </authorList>
    </citation>
    <scope>NUCLEOTIDE SEQUENCE [LARGE SCALE GENOMIC DNA]</scope>
    <source>
        <strain evidence="2 3">SKP7-4</strain>
    </source>
</reference>
<dbReference type="RefSeq" id="WP_119548213.1">
    <property type="nucleotide sequence ID" value="NZ_QXIR01000022.1"/>
</dbReference>
<keyword evidence="1" id="KW-0812">Transmembrane</keyword>
<feature type="transmembrane region" description="Helical" evidence="1">
    <location>
        <begin position="28"/>
        <end position="46"/>
    </location>
</feature>
<gene>
    <name evidence="2" type="ORF">D3H55_15415</name>
</gene>
<comment type="caution">
    <text evidence="2">The sequence shown here is derived from an EMBL/GenBank/DDBJ whole genome shotgun (WGS) entry which is preliminary data.</text>
</comment>
<keyword evidence="1" id="KW-0472">Membrane</keyword>
<organism evidence="2 3">
    <name type="scientific">Bacillus salacetis</name>
    <dbReference type="NCBI Taxonomy" id="2315464"/>
    <lineage>
        <taxon>Bacteria</taxon>
        <taxon>Bacillati</taxon>
        <taxon>Bacillota</taxon>
        <taxon>Bacilli</taxon>
        <taxon>Bacillales</taxon>
        <taxon>Bacillaceae</taxon>
        <taxon>Bacillus</taxon>
    </lineage>
</organism>
<proteinExistence type="predicted"/>
<protein>
    <submittedName>
        <fullName evidence="2">Uncharacterized protein</fullName>
    </submittedName>
</protein>
<evidence type="ECO:0000313" key="2">
    <source>
        <dbReference type="EMBL" id="RIW31359.1"/>
    </source>
</evidence>
<evidence type="ECO:0000313" key="3">
    <source>
        <dbReference type="Proteomes" id="UP000265801"/>
    </source>
</evidence>
<sequence>MILRATLLALVLFGFFTGFLNAGSTTESVIWLILGIAGLLGVLTWGRSSKDLSTMIRDTFS</sequence>